<reference evidence="7" key="1">
    <citation type="journal article" date="2015" name="Nature">
        <title>Complex archaea that bridge the gap between prokaryotes and eukaryotes.</title>
        <authorList>
            <person name="Spang A."/>
            <person name="Saw J.H."/>
            <person name="Jorgensen S.L."/>
            <person name="Zaremba-Niedzwiedzka K."/>
            <person name="Martijn J."/>
            <person name="Lind A.E."/>
            <person name="van Eijk R."/>
            <person name="Schleper C."/>
            <person name="Guy L."/>
            <person name="Ettema T.J."/>
        </authorList>
    </citation>
    <scope>NUCLEOTIDE SEQUENCE</scope>
</reference>
<protein>
    <recommendedName>
        <fullName evidence="6">Aminoacyl-tRNA synthetase class I anticodon-binding domain-containing protein</fullName>
    </recommendedName>
</protein>
<evidence type="ECO:0000256" key="4">
    <source>
        <dbReference type="ARBA" id="ARBA00022917"/>
    </source>
</evidence>
<dbReference type="Pfam" id="PF19269">
    <property type="entry name" value="Anticodon_2"/>
    <property type="match status" value="1"/>
</dbReference>
<dbReference type="InterPro" id="IPR008925">
    <property type="entry name" value="aa_tRNA-synth_I_cd-bd_sf"/>
</dbReference>
<dbReference type="GO" id="GO:0005524">
    <property type="term" value="F:ATP binding"/>
    <property type="evidence" value="ECO:0007669"/>
    <property type="project" value="UniProtKB-KW"/>
</dbReference>
<organism evidence="7">
    <name type="scientific">marine sediment metagenome</name>
    <dbReference type="NCBI Taxonomy" id="412755"/>
    <lineage>
        <taxon>unclassified sequences</taxon>
        <taxon>metagenomes</taxon>
        <taxon>ecological metagenomes</taxon>
    </lineage>
</organism>
<dbReference type="GO" id="GO:0000049">
    <property type="term" value="F:tRNA binding"/>
    <property type="evidence" value="ECO:0007669"/>
    <property type="project" value="InterPro"/>
</dbReference>
<keyword evidence="1" id="KW-0436">Ligase</keyword>
<sequence>VDELVEGFDLGAFGSAPTKFDPEDLRPLTARTLAARPFAQVRAHILAIGVPEALAERFWTVTRENISTLSELESWWAVFRDGAEPVIAEEDAGFVTEALGLLGTPPYDDDSWKAWTDAVKAQTGRKGRGLFMPLRQAVTGRDRGPEMADVMPLLQVKPSI</sequence>
<evidence type="ECO:0000256" key="3">
    <source>
        <dbReference type="ARBA" id="ARBA00022840"/>
    </source>
</evidence>
<dbReference type="InterPro" id="IPR045462">
    <property type="entry name" value="aa-tRNA-synth_I_cd-bd"/>
</dbReference>
<dbReference type="Gene3D" id="1.10.10.350">
    <property type="match status" value="1"/>
</dbReference>
<dbReference type="GO" id="GO:0004812">
    <property type="term" value="F:aminoacyl-tRNA ligase activity"/>
    <property type="evidence" value="ECO:0007669"/>
    <property type="project" value="UniProtKB-KW"/>
</dbReference>
<dbReference type="EMBL" id="LAZR01025657">
    <property type="protein sequence ID" value="KKL71216.1"/>
    <property type="molecule type" value="Genomic_DNA"/>
</dbReference>
<evidence type="ECO:0000313" key="7">
    <source>
        <dbReference type="EMBL" id="KKL71216.1"/>
    </source>
</evidence>
<keyword evidence="3" id="KW-0067">ATP-binding</keyword>
<accession>A0A0F9EY83</accession>
<gene>
    <name evidence="7" type="ORF">LCGC14_2097110</name>
</gene>
<keyword evidence="2" id="KW-0547">Nucleotide-binding</keyword>
<feature type="non-terminal residue" evidence="7">
    <location>
        <position position="1"/>
    </location>
</feature>
<evidence type="ECO:0000256" key="2">
    <source>
        <dbReference type="ARBA" id="ARBA00022741"/>
    </source>
</evidence>
<dbReference type="InterPro" id="IPR020751">
    <property type="entry name" value="aa-tRNA-synth_I_codon-bd_sub2"/>
</dbReference>
<dbReference type="SUPFAM" id="SSF48163">
    <property type="entry name" value="An anticodon-binding domain of class I aminoacyl-tRNA synthetases"/>
    <property type="match status" value="1"/>
</dbReference>
<keyword evidence="5" id="KW-0030">Aminoacyl-tRNA synthetase</keyword>
<dbReference type="GO" id="GO:0006412">
    <property type="term" value="P:translation"/>
    <property type="evidence" value="ECO:0007669"/>
    <property type="project" value="UniProtKB-KW"/>
</dbReference>
<evidence type="ECO:0000256" key="5">
    <source>
        <dbReference type="ARBA" id="ARBA00023146"/>
    </source>
</evidence>
<keyword evidence="4" id="KW-0648">Protein biosynthesis</keyword>
<dbReference type="AlphaFoldDB" id="A0A0F9EY83"/>
<evidence type="ECO:0000259" key="6">
    <source>
        <dbReference type="Pfam" id="PF19269"/>
    </source>
</evidence>
<proteinExistence type="predicted"/>
<comment type="caution">
    <text evidence="7">The sequence shown here is derived from an EMBL/GenBank/DDBJ whole genome shotgun (WGS) entry which is preliminary data.</text>
</comment>
<name>A0A0F9EY83_9ZZZZ</name>
<feature type="domain" description="Aminoacyl-tRNA synthetase class I anticodon-binding" evidence="6">
    <location>
        <begin position="57"/>
        <end position="154"/>
    </location>
</feature>
<evidence type="ECO:0000256" key="1">
    <source>
        <dbReference type="ARBA" id="ARBA00022598"/>
    </source>
</evidence>